<dbReference type="Pfam" id="PF01936">
    <property type="entry name" value="NYN"/>
    <property type="match status" value="1"/>
</dbReference>
<proteinExistence type="predicted"/>
<dbReference type="EMBL" id="PEUX01000024">
    <property type="protein sequence ID" value="PIV10338.1"/>
    <property type="molecule type" value="Genomic_DNA"/>
</dbReference>
<dbReference type="InterPro" id="IPR021139">
    <property type="entry name" value="NYN"/>
</dbReference>
<evidence type="ECO:0000313" key="2">
    <source>
        <dbReference type="EMBL" id="PIV10338.1"/>
    </source>
</evidence>
<reference evidence="3" key="1">
    <citation type="submission" date="2017-09" db="EMBL/GenBank/DDBJ databases">
        <title>Depth-based differentiation of microbial function through sediment-hosted aquifers and enrichment of novel symbionts in the deep terrestrial subsurface.</title>
        <authorList>
            <person name="Probst A.J."/>
            <person name="Ladd B."/>
            <person name="Jarett J.K."/>
            <person name="Geller-Mcgrath D.E."/>
            <person name="Sieber C.M.K."/>
            <person name="Emerson J.B."/>
            <person name="Anantharaman K."/>
            <person name="Thomas B.C."/>
            <person name="Malmstrom R."/>
            <person name="Stieglmeier M."/>
            <person name="Klingl A."/>
            <person name="Woyke T."/>
            <person name="Ryan C.M."/>
            <person name="Banfield J.F."/>
        </authorList>
    </citation>
    <scope>NUCLEOTIDE SEQUENCE [LARGE SCALE GENOMIC DNA]</scope>
</reference>
<organism evidence="2 3">
    <name type="scientific">Candidatus Portnoybacteria bacterium CG03_land_8_20_14_0_80_41_10</name>
    <dbReference type="NCBI Taxonomy" id="1974808"/>
    <lineage>
        <taxon>Bacteria</taxon>
        <taxon>Candidatus Portnoyibacteriota</taxon>
    </lineage>
</organism>
<sequence>MSIIKHKEQRVAVLIDAQNMYHSARNIYRARVNFKEILNTAVSGRKLVRAVAYVIKTESGEEKSFFEALIKAGIETKVKDLQIFYGGLKKADWDVGLTVDAVKLSTQLDAIVLVTGDGDFIPLVEYLKAQGRQVEVIAFSKSASAKLIEMADDFIDLGKAQSKYLFKK</sequence>
<dbReference type="PANTHER" id="PTHR35458:SF8">
    <property type="entry name" value="SLR0650 PROTEIN"/>
    <property type="match status" value="1"/>
</dbReference>
<dbReference type="Proteomes" id="UP000229894">
    <property type="component" value="Unassembled WGS sequence"/>
</dbReference>
<dbReference type="AlphaFoldDB" id="A0A2M7BUW0"/>
<gene>
    <name evidence="2" type="ORF">COS49_01055</name>
</gene>
<comment type="caution">
    <text evidence="2">The sequence shown here is derived from an EMBL/GenBank/DDBJ whole genome shotgun (WGS) entry which is preliminary data.</text>
</comment>
<evidence type="ECO:0000259" key="1">
    <source>
        <dbReference type="Pfam" id="PF01936"/>
    </source>
</evidence>
<feature type="domain" description="NYN" evidence="1">
    <location>
        <begin position="10"/>
        <end position="157"/>
    </location>
</feature>
<dbReference type="GO" id="GO:0004540">
    <property type="term" value="F:RNA nuclease activity"/>
    <property type="evidence" value="ECO:0007669"/>
    <property type="project" value="InterPro"/>
</dbReference>
<accession>A0A2M7BUW0</accession>
<name>A0A2M7BUW0_9BACT</name>
<dbReference type="InterPro" id="IPR047140">
    <property type="entry name" value="LabA"/>
</dbReference>
<evidence type="ECO:0000313" key="3">
    <source>
        <dbReference type="Proteomes" id="UP000229894"/>
    </source>
</evidence>
<dbReference type="PANTHER" id="PTHR35458">
    <property type="entry name" value="SLR0755 PROTEIN"/>
    <property type="match status" value="1"/>
</dbReference>
<protein>
    <recommendedName>
        <fullName evidence="1">NYN domain-containing protein</fullName>
    </recommendedName>
</protein>
<dbReference type="CDD" id="cd10911">
    <property type="entry name" value="PIN_LabA"/>
    <property type="match status" value="1"/>
</dbReference>
<dbReference type="Gene3D" id="3.40.50.1010">
    <property type="entry name" value="5'-nuclease"/>
    <property type="match status" value="1"/>
</dbReference>